<reference evidence="2" key="1">
    <citation type="submission" date="2022-11" db="UniProtKB">
        <authorList>
            <consortium name="WormBaseParasite"/>
        </authorList>
    </citation>
    <scope>IDENTIFICATION</scope>
</reference>
<sequence length="181" mass="20905">MSTFHPYGRTRSSTSITEGIQAFKTKSLLNKRGSSCFSVGAVVIRLQDFIGDYPEPVVWMVTNHNLLQRCTFVTVDSRYHVFKPTTRYIRWLPQFPREYMLMEEMVTFISKDGDELIAVVLPDNEKLQLHIKHRDNYRSVSNLPSTEKGLQPDIAPFIEESEMGFGGFYPFDDDYNGDYSP</sequence>
<proteinExistence type="predicted"/>
<name>A0AC34PV30_9BILA</name>
<organism evidence="1 2">
    <name type="scientific">Panagrolaimus sp. JU765</name>
    <dbReference type="NCBI Taxonomy" id="591449"/>
    <lineage>
        <taxon>Eukaryota</taxon>
        <taxon>Metazoa</taxon>
        <taxon>Ecdysozoa</taxon>
        <taxon>Nematoda</taxon>
        <taxon>Chromadorea</taxon>
        <taxon>Rhabditida</taxon>
        <taxon>Tylenchina</taxon>
        <taxon>Panagrolaimomorpha</taxon>
        <taxon>Panagrolaimoidea</taxon>
        <taxon>Panagrolaimidae</taxon>
        <taxon>Panagrolaimus</taxon>
    </lineage>
</organism>
<protein>
    <submittedName>
        <fullName evidence="2">Uncharacterized protein</fullName>
    </submittedName>
</protein>
<evidence type="ECO:0000313" key="2">
    <source>
        <dbReference type="WBParaSite" id="JU765_v2.g1026.t1"/>
    </source>
</evidence>
<dbReference type="Proteomes" id="UP000887576">
    <property type="component" value="Unplaced"/>
</dbReference>
<dbReference type="WBParaSite" id="JU765_v2.g1026.t1">
    <property type="protein sequence ID" value="JU765_v2.g1026.t1"/>
    <property type="gene ID" value="JU765_v2.g1026"/>
</dbReference>
<accession>A0AC34PV30</accession>
<evidence type="ECO:0000313" key="1">
    <source>
        <dbReference type="Proteomes" id="UP000887576"/>
    </source>
</evidence>